<dbReference type="GO" id="GO:0004476">
    <property type="term" value="F:mannose-6-phosphate isomerase activity"/>
    <property type="evidence" value="ECO:0007669"/>
    <property type="project" value="UniProtKB-EC"/>
</dbReference>
<dbReference type="Pfam" id="PF21621">
    <property type="entry name" value="MPI_cupin_dom"/>
    <property type="match status" value="1"/>
</dbReference>
<dbReference type="InterPro" id="IPR046457">
    <property type="entry name" value="PMI_typeI_cat"/>
</dbReference>
<keyword evidence="2" id="KW-0862">Zinc</keyword>
<dbReference type="PANTHER" id="PTHR42742">
    <property type="entry name" value="TRANSCRIPTIONAL REPRESSOR MPRA"/>
    <property type="match status" value="1"/>
</dbReference>
<accession>A0ABU1NU93</accession>
<dbReference type="InterPro" id="IPR051804">
    <property type="entry name" value="Carb_Metab_Reg_Kinase/Isom"/>
</dbReference>
<gene>
    <name evidence="7" type="ORF">J2736_002240</name>
</gene>
<evidence type="ECO:0000256" key="1">
    <source>
        <dbReference type="ARBA" id="ARBA00022723"/>
    </source>
</evidence>
<evidence type="ECO:0000259" key="6">
    <source>
        <dbReference type="Pfam" id="PF21621"/>
    </source>
</evidence>
<evidence type="ECO:0000313" key="7">
    <source>
        <dbReference type="EMBL" id="MDR6551053.1"/>
    </source>
</evidence>
<dbReference type="Gene3D" id="2.60.120.10">
    <property type="entry name" value="Jelly Rolls"/>
    <property type="match status" value="2"/>
</dbReference>
<dbReference type="PANTHER" id="PTHR42742:SF3">
    <property type="entry name" value="FRUCTOKINASE"/>
    <property type="match status" value="1"/>
</dbReference>
<dbReference type="CDD" id="cd07010">
    <property type="entry name" value="cupin_PMI_type_I_N_bac"/>
    <property type="match status" value="1"/>
</dbReference>
<dbReference type="InterPro" id="IPR049071">
    <property type="entry name" value="MPI_cupin_dom"/>
</dbReference>
<evidence type="ECO:0000313" key="8">
    <source>
        <dbReference type="Proteomes" id="UP001267290"/>
    </source>
</evidence>
<organism evidence="7 8">
    <name type="scientific">Paenibacillus qinlingensis</name>
    <dbReference type="NCBI Taxonomy" id="1837343"/>
    <lineage>
        <taxon>Bacteria</taxon>
        <taxon>Bacillati</taxon>
        <taxon>Bacillota</taxon>
        <taxon>Bacilli</taxon>
        <taxon>Bacillales</taxon>
        <taxon>Paenibacillaceae</taxon>
        <taxon>Paenibacillus</taxon>
    </lineage>
</organism>
<feature type="domain" description="Mannose-6-phosphate isomerase cupin" evidence="6">
    <location>
        <begin position="291"/>
        <end position="353"/>
    </location>
</feature>
<feature type="domain" description="Phosphomannose isomerase type I catalytic" evidence="5">
    <location>
        <begin position="80"/>
        <end position="134"/>
    </location>
</feature>
<evidence type="ECO:0000259" key="5">
    <source>
        <dbReference type="Pfam" id="PF20511"/>
    </source>
</evidence>
<dbReference type="InterPro" id="IPR014710">
    <property type="entry name" value="RmlC-like_jellyroll"/>
</dbReference>
<evidence type="ECO:0000256" key="2">
    <source>
        <dbReference type="ARBA" id="ARBA00022833"/>
    </source>
</evidence>
<keyword evidence="7" id="KW-0413">Isomerase</keyword>
<comment type="caution">
    <text evidence="7">The sequence shown here is derived from an EMBL/GenBank/DDBJ whole genome shotgun (WGS) entry which is preliminary data.</text>
</comment>
<dbReference type="InterPro" id="IPR011051">
    <property type="entry name" value="RmlC_Cupin_sf"/>
</dbReference>
<proteinExistence type="predicted"/>
<dbReference type="Proteomes" id="UP001267290">
    <property type="component" value="Unassembled WGS sequence"/>
</dbReference>
<protein>
    <recommendedName>
        <fullName evidence="3">Phosphohexomutase</fullName>
    </recommendedName>
    <alternativeName>
        <fullName evidence="4">Phosphomannose isomerase</fullName>
    </alternativeName>
</protein>
<reference evidence="7 8" key="1">
    <citation type="submission" date="2023-07" db="EMBL/GenBank/DDBJ databases">
        <title>Sorghum-associated microbial communities from plants grown in Nebraska, USA.</title>
        <authorList>
            <person name="Schachtman D."/>
        </authorList>
    </citation>
    <scope>NUCLEOTIDE SEQUENCE [LARGE SCALE GENOMIC DNA]</scope>
    <source>
        <strain evidence="7 8">CC258</strain>
    </source>
</reference>
<dbReference type="SUPFAM" id="SSF51182">
    <property type="entry name" value="RmlC-like cupins"/>
    <property type="match status" value="1"/>
</dbReference>
<keyword evidence="8" id="KW-1185">Reference proteome</keyword>
<dbReference type="EMBL" id="JAVDSB010000003">
    <property type="protein sequence ID" value="MDR6551053.1"/>
    <property type="molecule type" value="Genomic_DNA"/>
</dbReference>
<evidence type="ECO:0000256" key="3">
    <source>
        <dbReference type="ARBA" id="ARBA00029741"/>
    </source>
</evidence>
<keyword evidence="1" id="KW-0479">Metal-binding</keyword>
<name>A0ABU1NU93_9BACL</name>
<dbReference type="Pfam" id="PF20511">
    <property type="entry name" value="PMI_typeI_cat"/>
    <property type="match status" value="1"/>
</dbReference>
<sequence length="374" mass="42337">MNGMQGVNEKLSSRPHKLASNRVWRTYHGGKMLEAWQGGEQPTDNSMPEEWIASVVRARNVGREHIVEGLSRVLTEGAEEVTLQDLIAADPVGFLGRRHHEKYGSETGVLVKALDAAERLTIQVHPDRVMAQEIFQSQFGKTEAWYILGGREIEGQPPYILYGFKPGMTRDTWEKLFWDQDIEGMIQALHKIEVQPGQVILVEGGMPHAIGSGCFLIEIQEPTDYTIRIERTTPTGRVIPDAMCHQGAGFDRMFDCFHYETYSLDEIKSRYRLQPKLIQKTESFEKYALLSYENTPYFGLESIEIKKQYALHQHGEFSVLVVAEGAGTLSWENGRVRVTRGDQIFLPAGVDALICESEHGDEPLHLLRCLPPRT</sequence>
<evidence type="ECO:0000256" key="4">
    <source>
        <dbReference type="ARBA" id="ARBA00030762"/>
    </source>
</evidence>